<proteinExistence type="predicted"/>
<name>A0A8J2IUR3_FUSEQ</name>
<evidence type="ECO:0000313" key="2">
    <source>
        <dbReference type="EMBL" id="CAG7560575.1"/>
    </source>
</evidence>
<dbReference type="AlphaFoldDB" id="A0A8J2IUR3"/>
<comment type="caution">
    <text evidence="2">The sequence shown here is derived from an EMBL/GenBank/DDBJ whole genome shotgun (WGS) entry which is preliminary data.</text>
</comment>
<feature type="signal peptide" evidence="1">
    <location>
        <begin position="1"/>
        <end position="21"/>
    </location>
</feature>
<keyword evidence="1" id="KW-0732">Signal</keyword>
<sequence length="301" mass="32060">MGCQSILAAAVIAASLLGVDASPCKPATTAAVSVVQSGTSSSVVSEATSAVLVETSLTLSTEPTSDALTETTSTAEASYSSLLETSLTTLVETTSTTLVESTSTELMETTPTTDATTSTALIEETPTTLAASTTTTKAETCIETQVVINPGFDNSDDGFIWTHNGEVKQGWFNPSRPNNLELMLYANAQESVFSQTLRNIKAGEYKLSYRWRLSWAEGGWDGLGCRIKPQVGNTYLNSALASVPRDTFDYATETWSAVQDFNEVNLAFEVACNGEYESITLHFDDITLTSVCADDTKTPIA</sequence>
<feature type="chain" id="PRO_5035153116" description="CBM-cenC domain-containing protein" evidence="1">
    <location>
        <begin position="22"/>
        <end position="301"/>
    </location>
</feature>
<evidence type="ECO:0008006" key="4">
    <source>
        <dbReference type="Google" id="ProtNLM"/>
    </source>
</evidence>
<reference evidence="2" key="1">
    <citation type="submission" date="2021-05" db="EMBL/GenBank/DDBJ databases">
        <authorList>
            <person name="Khan N."/>
        </authorList>
    </citation>
    <scope>NUCLEOTIDE SEQUENCE</scope>
</reference>
<gene>
    <name evidence="2" type="ORF">FEQUK3_LOCUS6297</name>
</gene>
<dbReference type="Proteomes" id="UP000693738">
    <property type="component" value="Unassembled WGS sequence"/>
</dbReference>
<evidence type="ECO:0000313" key="3">
    <source>
        <dbReference type="Proteomes" id="UP000693738"/>
    </source>
</evidence>
<evidence type="ECO:0000256" key="1">
    <source>
        <dbReference type="SAM" id="SignalP"/>
    </source>
</evidence>
<dbReference type="EMBL" id="CAJSTJ010000136">
    <property type="protein sequence ID" value="CAG7560575.1"/>
    <property type="molecule type" value="Genomic_DNA"/>
</dbReference>
<organism evidence="2 3">
    <name type="scientific">Fusarium equiseti</name>
    <name type="common">Fusarium scirpi</name>
    <dbReference type="NCBI Taxonomy" id="61235"/>
    <lineage>
        <taxon>Eukaryota</taxon>
        <taxon>Fungi</taxon>
        <taxon>Dikarya</taxon>
        <taxon>Ascomycota</taxon>
        <taxon>Pezizomycotina</taxon>
        <taxon>Sordariomycetes</taxon>
        <taxon>Hypocreomycetidae</taxon>
        <taxon>Hypocreales</taxon>
        <taxon>Nectriaceae</taxon>
        <taxon>Fusarium</taxon>
        <taxon>Fusarium incarnatum-equiseti species complex</taxon>
    </lineage>
</organism>
<protein>
    <recommendedName>
        <fullName evidence="4">CBM-cenC domain-containing protein</fullName>
    </recommendedName>
</protein>
<accession>A0A8J2IUR3</accession>